<feature type="compositionally biased region" description="Polar residues" evidence="1">
    <location>
        <begin position="1"/>
        <end position="13"/>
    </location>
</feature>
<dbReference type="GeneID" id="87817634"/>
<sequence>MTNLTRVTLQNNDPDADDDALFTTSTNPSTVSRFTEQDDTNPWNPNNNNNLTNLEPIPSYEESIAAPRPNELQILGATFGGVVVTPDIQKLVGDSNSLTLNLRSLNVALRPDPAPGKVKVLTILYRFDDDPEDVTRLVYASEDASPGKVVLSRQEAAFASQRQRLGEGAGQQGDRFFHGVLERPWRAGANGQVDILAVVFGPKRVEAPAVLSVLSNHFEGRWGQVRMTNDFFGKDPWPYKRKSWTVYFRFVGSKRVQVVTGWEDGALEIPWNRHY</sequence>
<reference evidence="2" key="2">
    <citation type="submission" date="2023-05" db="EMBL/GenBank/DDBJ databases">
        <authorList>
            <consortium name="Lawrence Berkeley National Laboratory"/>
            <person name="Steindorff A."/>
            <person name="Hensen N."/>
            <person name="Bonometti L."/>
            <person name="Westerberg I."/>
            <person name="Brannstrom I.O."/>
            <person name="Guillou S."/>
            <person name="Cros-Aarteil S."/>
            <person name="Calhoun S."/>
            <person name="Haridas S."/>
            <person name="Kuo A."/>
            <person name="Mondo S."/>
            <person name="Pangilinan J."/>
            <person name="Riley R."/>
            <person name="Labutti K."/>
            <person name="Andreopoulos B."/>
            <person name="Lipzen A."/>
            <person name="Chen C."/>
            <person name="Yanf M."/>
            <person name="Daum C."/>
            <person name="Ng V."/>
            <person name="Clum A."/>
            <person name="Ohm R."/>
            <person name="Martin F."/>
            <person name="Silar P."/>
            <person name="Natvig D."/>
            <person name="Lalanne C."/>
            <person name="Gautier V."/>
            <person name="Ament-Velasquez S.L."/>
            <person name="Kruys A."/>
            <person name="Hutchinson M.I."/>
            <person name="Powell A.J."/>
            <person name="Barry K."/>
            <person name="Miller A.N."/>
            <person name="Grigoriev I.V."/>
            <person name="Debuchy R."/>
            <person name="Gladieux P."/>
            <person name="Thoren M.H."/>
            <person name="Johannesson H."/>
        </authorList>
    </citation>
    <scope>NUCLEOTIDE SEQUENCE</scope>
    <source>
        <strain evidence="2">CBS 141.50</strain>
    </source>
</reference>
<evidence type="ECO:0000313" key="3">
    <source>
        <dbReference type="Proteomes" id="UP001302676"/>
    </source>
</evidence>
<proteinExistence type="predicted"/>
<feature type="region of interest" description="Disordered" evidence="1">
    <location>
        <begin position="1"/>
        <end position="53"/>
    </location>
</feature>
<feature type="compositionally biased region" description="Polar residues" evidence="1">
    <location>
        <begin position="22"/>
        <end position="34"/>
    </location>
</feature>
<feature type="compositionally biased region" description="Low complexity" evidence="1">
    <location>
        <begin position="40"/>
        <end position="53"/>
    </location>
</feature>
<accession>A0AAN6ZKR9</accession>
<dbReference type="AlphaFoldDB" id="A0AAN6ZKR9"/>
<name>A0AAN6ZKR9_9PEZI</name>
<evidence type="ECO:0000313" key="2">
    <source>
        <dbReference type="EMBL" id="KAK4142895.1"/>
    </source>
</evidence>
<evidence type="ECO:0000256" key="1">
    <source>
        <dbReference type="SAM" id="MobiDB-lite"/>
    </source>
</evidence>
<dbReference type="Proteomes" id="UP001302676">
    <property type="component" value="Unassembled WGS sequence"/>
</dbReference>
<comment type="caution">
    <text evidence="2">The sequence shown here is derived from an EMBL/GenBank/DDBJ whole genome shotgun (WGS) entry which is preliminary data.</text>
</comment>
<reference evidence="2" key="1">
    <citation type="journal article" date="2023" name="Mol. Phylogenet. Evol.">
        <title>Genome-scale phylogeny and comparative genomics of the fungal order Sordariales.</title>
        <authorList>
            <person name="Hensen N."/>
            <person name="Bonometti L."/>
            <person name="Westerberg I."/>
            <person name="Brannstrom I.O."/>
            <person name="Guillou S."/>
            <person name="Cros-Aarteil S."/>
            <person name="Calhoun S."/>
            <person name="Haridas S."/>
            <person name="Kuo A."/>
            <person name="Mondo S."/>
            <person name="Pangilinan J."/>
            <person name="Riley R."/>
            <person name="LaButti K."/>
            <person name="Andreopoulos B."/>
            <person name="Lipzen A."/>
            <person name="Chen C."/>
            <person name="Yan M."/>
            <person name="Daum C."/>
            <person name="Ng V."/>
            <person name="Clum A."/>
            <person name="Steindorff A."/>
            <person name="Ohm R.A."/>
            <person name="Martin F."/>
            <person name="Silar P."/>
            <person name="Natvig D.O."/>
            <person name="Lalanne C."/>
            <person name="Gautier V."/>
            <person name="Ament-Velasquez S.L."/>
            <person name="Kruys A."/>
            <person name="Hutchinson M.I."/>
            <person name="Powell A.J."/>
            <person name="Barry K."/>
            <person name="Miller A.N."/>
            <person name="Grigoriev I.V."/>
            <person name="Debuchy R."/>
            <person name="Gladieux P."/>
            <person name="Hiltunen Thoren M."/>
            <person name="Johannesson H."/>
        </authorList>
    </citation>
    <scope>NUCLEOTIDE SEQUENCE</scope>
    <source>
        <strain evidence="2">CBS 141.50</strain>
    </source>
</reference>
<protein>
    <submittedName>
        <fullName evidence="2">Uncharacterized protein</fullName>
    </submittedName>
</protein>
<gene>
    <name evidence="2" type="ORF">C8A04DRAFT_29472</name>
</gene>
<organism evidence="2 3">
    <name type="scientific">Dichotomopilus funicola</name>
    <dbReference type="NCBI Taxonomy" id="1934379"/>
    <lineage>
        <taxon>Eukaryota</taxon>
        <taxon>Fungi</taxon>
        <taxon>Dikarya</taxon>
        <taxon>Ascomycota</taxon>
        <taxon>Pezizomycotina</taxon>
        <taxon>Sordariomycetes</taxon>
        <taxon>Sordariomycetidae</taxon>
        <taxon>Sordariales</taxon>
        <taxon>Chaetomiaceae</taxon>
        <taxon>Dichotomopilus</taxon>
    </lineage>
</organism>
<dbReference type="RefSeq" id="XP_062636266.1">
    <property type="nucleotide sequence ID" value="XM_062781021.1"/>
</dbReference>
<keyword evidence="3" id="KW-1185">Reference proteome</keyword>
<dbReference type="EMBL" id="MU853592">
    <property type="protein sequence ID" value="KAK4142895.1"/>
    <property type="molecule type" value="Genomic_DNA"/>
</dbReference>